<evidence type="ECO:0000313" key="3">
    <source>
        <dbReference type="Proteomes" id="UP000076580"/>
    </source>
</evidence>
<dbReference type="AlphaFoldDB" id="A0A151GT05"/>
<feature type="compositionally biased region" description="Low complexity" evidence="1">
    <location>
        <begin position="106"/>
        <end position="115"/>
    </location>
</feature>
<evidence type="ECO:0000313" key="2">
    <source>
        <dbReference type="EMBL" id="KYK60208.1"/>
    </source>
</evidence>
<reference evidence="2 3" key="1">
    <citation type="journal article" date="2016" name="Sci. Rep.">
        <title>Insights into Adaptations to a Near-Obligate Nematode Endoparasitic Lifestyle from the Finished Genome of Drechmeria coniospora.</title>
        <authorList>
            <person name="Zhang L."/>
            <person name="Zhou Z."/>
            <person name="Guo Q."/>
            <person name="Fokkens L."/>
            <person name="Miskei M."/>
            <person name="Pocsi I."/>
            <person name="Zhang W."/>
            <person name="Chen M."/>
            <person name="Wang L."/>
            <person name="Sun Y."/>
            <person name="Donzelli B.G."/>
            <person name="Gibson D.M."/>
            <person name="Nelson D.R."/>
            <person name="Luo J.G."/>
            <person name="Rep M."/>
            <person name="Liu H."/>
            <person name="Yang S."/>
            <person name="Wang J."/>
            <person name="Krasnoff S.B."/>
            <person name="Xu Y."/>
            <person name="Molnar I."/>
            <person name="Lin M."/>
        </authorList>
    </citation>
    <scope>NUCLEOTIDE SEQUENCE [LARGE SCALE GENOMIC DNA]</scope>
    <source>
        <strain evidence="2 3">ARSEF 6962</strain>
    </source>
</reference>
<feature type="region of interest" description="Disordered" evidence="1">
    <location>
        <begin position="1"/>
        <end position="33"/>
    </location>
</feature>
<comment type="caution">
    <text evidence="2">The sequence shown here is derived from an EMBL/GenBank/DDBJ whole genome shotgun (WGS) entry which is preliminary data.</text>
</comment>
<organism evidence="2 3">
    <name type="scientific">Drechmeria coniospora</name>
    <name type="common">Nematophagous fungus</name>
    <name type="synonym">Meria coniospora</name>
    <dbReference type="NCBI Taxonomy" id="98403"/>
    <lineage>
        <taxon>Eukaryota</taxon>
        <taxon>Fungi</taxon>
        <taxon>Dikarya</taxon>
        <taxon>Ascomycota</taxon>
        <taxon>Pezizomycotina</taxon>
        <taxon>Sordariomycetes</taxon>
        <taxon>Hypocreomycetidae</taxon>
        <taxon>Hypocreales</taxon>
        <taxon>Ophiocordycipitaceae</taxon>
        <taxon>Drechmeria</taxon>
    </lineage>
</organism>
<gene>
    <name evidence="2" type="ORF">DCS_01344</name>
</gene>
<dbReference type="GeneID" id="63713987"/>
<name>A0A151GT05_DRECN</name>
<dbReference type="EMBL" id="LAYC01000001">
    <property type="protein sequence ID" value="KYK60208.1"/>
    <property type="molecule type" value="Genomic_DNA"/>
</dbReference>
<dbReference type="RefSeq" id="XP_040659560.1">
    <property type="nucleotide sequence ID" value="XM_040798677.1"/>
</dbReference>
<evidence type="ECO:0000256" key="1">
    <source>
        <dbReference type="SAM" id="MobiDB-lite"/>
    </source>
</evidence>
<accession>A0A151GT05</accession>
<feature type="region of interest" description="Disordered" evidence="1">
    <location>
        <begin position="71"/>
        <end position="115"/>
    </location>
</feature>
<dbReference type="Proteomes" id="UP000076580">
    <property type="component" value="Chromosome 01"/>
</dbReference>
<sequence>MNFDNITLPWLVGRRRRERPKPAPTRGQDEDGEAMAVTGWAASSANLHRCARGWPCQKAASHAFRGDKLPWTDAQTRRLPASKGHNQVDGRMGLPAPSWNGGRGGTSATSTAYSSDAEMEIRTLYSVQRDR</sequence>
<protein>
    <submittedName>
        <fullName evidence="2">Uncharacterized protein</fullName>
    </submittedName>
</protein>
<keyword evidence="3" id="KW-1185">Reference proteome</keyword>
<dbReference type="InParanoid" id="A0A151GT05"/>
<proteinExistence type="predicted"/>